<gene>
    <name evidence="2" type="ORF">SNAT2548_LOCUS15094</name>
</gene>
<keyword evidence="3" id="KW-1185">Reference proteome</keyword>
<protein>
    <recommendedName>
        <fullName evidence="4">(d)CMP kinase</fullName>
    </recommendedName>
</protein>
<proteinExistence type="predicted"/>
<accession>A0A812NC97</accession>
<dbReference type="Proteomes" id="UP000604046">
    <property type="component" value="Unassembled WGS sequence"/>
</dbReference>
<evidence type="ECO:0008006" key="4">
    <source>
        <dbReference type="Google" id="ProtNLM"/>
    </source>
</evidence>
<feature type="region of interest" description="Disordered" evidence="1">
    <location>
        <begin position="1"/>
        <end position="32"/>
    </location>
</feature>
<dbReference type="EMBL" id="CAJNDS010001857">
    <property type="protein sequence ID" value="CAE7285180.1"/>
    <property type="molecule type" value="Genomic_DNA"/>
</dbReference>
<dbReference type="OrthoDB" id="417153at2759"/>
<comment type="caution">
    <text evidence="2">The sequence shown here is derived from an EMBL/GenBank/DDBJ whole genome shotgun (WGS) entry which is preliminary data.</text>
</comment>
<feature type="region of interest" description="Disordered" evidence="1">
    <location>
        <begin position="335"/>
        <end position="357"/>
    </location>
</feature>
<dbReference type="Gene3D" id="3.40.50.300">
    <property type="entry name" value="P-loop containing nucleotide triphosphate hydrolases"/>
    <property type="match status" value="1"/>
</dbReference>
<name>A0A812NC97_9DINO</name>
<feature type="compositionally biased region" description="Pro residues" evidence="1">
    <location>
        <begin position="346"/>
        <end position="357"/>
    </location>
</feature>
<dbReference type="InterPro" id="IPR027417">
    <property type="entry name" value="P-loop_NTPase"/>
</dbReference>
<sequence>MLLAVKPTGAAWSDHPHTRHAHPRGGKAAGRRQASLRTSLPCVVAALSAHLCRRQALRHSQRGTPQAASRVCLRSVAQKEAVLTLSTLSTSSDFTVTDAIIDRLSDSDLFERLARFEEDLLVKRDEQDAELLQAGIQKGIDEGALKAPSKKPVYQDIDVTTMEADERARYMVTKLPPMTEGCVVILVGKSGTGKETTFKKLQAELPSAIPWSNGNCFRALTLLAVTHCELEGHEFDLACLTPENLEAWVGMLQVVLEEGSDTIDVRIKGLGIDKKVSEIKDTILKDPPISELLPLVAKSTQAQVVAFARLALQEAAAAGRIVLLEGREELVLCKEHPRSPRSPNCPGLPNPPRNPKP</sequence>
<evidence type="ECO:0000313" key="2">
    <source>
        <dbReference type="EMBL" id="CAE7285180.1"/>
    </source>
</evidence>
<organism evidence="2 3">
    <name type="scientific">Symbiodinium natans</name>
    <dbReference type="NCBI Taxonomy" id="878477"/>
    <lineage>
        <taxon>Eukaryota</taxon>
        <taxon>Sar</taxon>
        <taxon>Alveolata</taxon>
        <taxon>Dinophyceae</taxon>
        <taxon>Suessiales</taxon>
        <taxon>Symbiodiniaceae</taxon>
        <taxon>Symbiodinium</taxon>
    </lineage>
</organism>
<evidence type="ECO:0000256" key="1">
    <source>
        <dbReference type="SAM" id="MobiDB-lite"/>
    </source>
</evidence>
<reference evidence="2" key="1">
    <citation type="submission" date="2021-02" db="EMBL/GenBank/DDBJ databases">
        <authorList>
            <person name="Dougan E. K."/>
            <person name="Rhodes N."/>
            <person name="Thang M."/>
            <person name="Chan C."/>
        </authorList>
    </citation>
    <scope>NUCLEOTIDE SEQUENCE</scope>
</reference>
<dbReference type="AlphaFoldDB" id="A0A812NC97"/>
<evidence type="ECO:0000313" key="3">
    <source>
        <dbReference type="Proteomes" id="UP000604046"/>
    </source>
</evidence>